<protein>
    <submittedName>
        <fullName evidence="1">Uncharacterized protein</fullName>
    </submittedName>
</protein>
<keyword evidence="2" id="KW-1185">Reference proteome</keyword>
<accession>A0ACB8DVN3</accession>
<organism evidence="1 2">
    <name type="scientific">Dermacentor silvarum</name>
    <name type="common">Tick</name>
    <dbReference type="NCBI Taxonomy" id="543639"/>
    <lineage>
        <taxon>Eukaryota</taxon>
        <taxon>Metazoa</taxon>
        <taxon>Ecdysozoa</taxon>
        <taxon>Arthropoda</taxon>
        <taxon>Chelicerata</taxon>
        <taxon>Arachnida</taxon>
        <taxon>Acari</taxon>
        <taxon>Parasitiformes</taxon>
        <taxon>Ixodida</taxon>
        <taxon>Ixodoidea</taxon>
        <taxon>Ixodidae</taxon>
        <taxon>Rhipicephalinae</taxon>
        <taxon>Dermacentor</taxon>
    </lineage>
</organism>
<dbReference type="Proteomes" id="UP000821865">
    <property type="component" value="Chromosome 1"/>
</dbReference>
<gene>
    <name evidence="1" type="ORF">HPB49_005937</name>
</gene>
<proteinExistence type="predicted"/>
<evidence type="ECO:0000313" key="2">
    <source>
        <dbReference type="Proteomes" id="UP000821865"/>
    </source>
</evidence>
<sequence length="610" mass="68746">MSASIAVNVMLPLYTDDSVISARVNSELVGCTDDMIKFFWNCIKNDSIGILSNAQLAWADQEPGGIHSPRCFAIAEKISICLDFAKNGQTAFLRRDERPLLYPHFMEKDSHKTTYRSDRVLGVVYRMCRSLETVVGRLGHLHVDPGHCRALTMPGWENYRESVIQALTDYNSNIRRILSQYGIGSEGDVTKFLTETTRNIFYTDVLKEMHDNCISDSEELRKRKLRRASAWYMVTCEPNVENTFFSFPWCIANVLVEILRSSDAQATVWCPNILHWKIDQLVTNNSDFTEADDLDAGCDSFRTAFRIVEKWLKDETLLDQHEPGASAKPGLCSNCLLDICTKFLGNKNLAPVGKIVMRRWHAMMLSVAEVPNLTESTAQEAMEECADREEPTEKAVSQAWQIVDGFLEPLLLDDSEDEASEPRTAYQNGHVDDQEDSEVSRSSVFPLQQASDTSNSEPDIFEDPSVGTLVVSFLRWCLEQHQLTREMCRVGACAGGGYECQTHRLPMVALRAYRSLVVSLDPCHVSLPCDPAYHKPHHEVVERDPVRIQIANPVMDQMLKDKLHVGMTSYPSWICIPPCTSRHSKSRNKDRLMVAEPMPRIALGNATAAG</sequence>
<evidence type="ECO:0000313" key="1">
    <source>
        <dbReference type="EMBL" id="KAH7978572.1"/>
    </source>
</evidence>
<dbReference type="EMBL" id="CM023470">
    <property type="protein sequence ID" value="KAH7978572.1"/>
    <property type="molecule type" value="Genomic_DNA"/>
</dbReference>
<comment type="caution">
    <text evidence="1">The sequence shown here is derived from an EMBL/GenBank/DDBJ whole genome shotgun (WGS) entry which is preliminary data.</text>
</comment>
<name>A0ACB8DVN3_DERSI</name>
<reference evidence="1" key="1">
    <citation type="submission" date="2020-05" db="EMBL/GenBank/DDBJ databases">
        <title>Large-scale comparative analyses of tick genomes elucidate their genetic diversity and vector capacities.</title>
        <authorList>
            <person name="Jia N."/>
            <person name="Wang J."/>
            <person name="Shi W."/>
            <person name="Du L."/>
            <person name="Sun Y."/>
            <person name="Zhan W."/>
            <person name="Jiang J."/>
            <person name="Wang Q."/>
            <person name="Zhang B."/>
            <person name="Ji P."/>
            <person name="Sakyi L.B."/>
            <person name="Cui X."/>
            <person name="Yuan T."/>
            <person name="Jiang B."/>
            <person name="Yang W."/>
            <person name="Lam T.T.-Y."/>
            <person name="Chang Q."/>
            <person name="Ding S."/>
            <person name="Wang X."/>
            <person name="Zhu J."/>
            <person name="Ruan X."/>
            <person name="Zhao L."/>
            <person name="Wei J."/>
            <person name="Que T."/>
            <person name="Du C."/>
            <person name="Cheng J."/>
            <person name="Dai P."/>
            <person name="Han X."/>
            <person name="Huang E."/>
            <person name="Gao Y."/>
            <person name="Liu J."/>
            <person name="Shao H."/>
            <person name="Ye R."/>
            <person name="Li L."/>
            <person name="Wei W."/>
            <person name="Wang X."/>
            <person name="Wang C."/>
            <person name="Yang T."/>
            <person name="Huo Q."/>
            <person name="Li W."/>
            <person name="Guo W."/>
            <person name="Chen H."/>
            <person name="Zhou L."/>
            <person name="Ni X."/>
            <person name="Tian J."/>
            <person name="Zhou Y."/>
            <person name="Sheng Y."/>
            <person name="Liu T."/>
            <person name="Pan Y."/>
            <person name="Xia L."/>
            <person name="Li J."/>
            <person name="Zhao F."/>
            <person name="Cao W."/>
        </authorList>
    </citation>
    <scope>NUCLEOTIDE SEQUENCE</scope>
    <source>
        <strain evidence="1">Dsil-2018</strain>
    </source>
</reference>